<evidence type="ECO:0000313" key="1">
    <source>
        <dbReference type="EMBL" id="RKP32733.1"/>
    </source>
</evidence>
<reference evidence="2" key="1">
    <citation type="journal article" date="2018" name="Nat. Microbiol.">
        <title>Leveraging single-cell genomics to expand the fungal tree of life.</title>
        <authorList>
            <person name="Ahrendt S.R."/>
            <person name="Quandt C.A."/>
            <person name="Ciobanu D."/>
            <person name="Clum A."/>
            <person name="Salamov A."/>
            <person name="Andreopoulos B."/>
            <person name="Cheng J.F."/>
            <person name="Woyke T."/>
            <person name="Pelin A."/>
            <person name="Henrissat B."/>
            <person name="Reynolds N.K."/>
            <person name="Benny G.L."/>
            <person name="Smith M.E."/>
            <person name="James T.Y."/>
            <person name="Grigoriev I.V."/>
        </authorList>
    </citation>
    <scope>NUCLEOTIDE SEQUENCE [LARGE SCALE GENOMIC DNA]</scope>
    <source>
        <strain evidence="2">Baker2002</strain>
    </source>
</reference>
<dbReference type="OrthoDB" id="341898at2759"/>
<dbReference type="Proteomes" id="UP000268321">
    <property type="component" value="Unassembled WGS sequence"/>
</dbReference>
<sequence length="287" mass="32233">MAKLNVPPVETNLRQELEQIVQQKYLRDDDRWSKTILPFLLSRLATIETQIRQSVTANAHTPSSDTYDDVTRKIERIRTHLTENFACGAPFTIFRIAEVVISYQESEYSLATVALAHKYLLALARLLCVQSKETAFESSYNSQKLQSREAIDGDAQGLPRDIKYTRLLWDDAPITDTIMVKTKDELLKKAAAVETPPADQEGTSEHTISTTLYVTENMKFDAEMKSSEGITASVGLDNDRTIISEETTRSSDQEEVPHAMKVEALVDSIEPAIPNTEVPLTKRAKLD</sequence>
<accession>A0A4P9ZIA4</accession>
<name>A0A4P9ZIA4_9ASCO</name>
<protein>
    <submittedName>
        <fullName evidence="1">Uncharacterized protein</fullName>
    </submittedName>
</protein>
<gene>
    <name evidence="1" type="ORF">METBISCDRAFT_21001</name>
</gene>
<dbReference type="EMBL" id="ML004429">
    <property type="protein sequence ID" value="RKP32733.1"/>
    <property type="molecule type" value="Genomic_DNA"/>
</dbReference>
<organism evidence="1 2">
    <name type="scientific">Metschnikowia bicuspidata</name>
    <dbReference type="NCBI Taxonomy" id="27322"/>
    <lineage>
        <taxon>Eukaryota</taxon>
        <taxon>Fungi</taxon>
        <taxon>Dikarya</taxon>
        <taxon>Ascomycota</taxon>
        <taxon>Saccharomycotina</taxon>
        <taxon>Pichiomycetes</taxon>
        <taxon>Metschnikowiaceae</taxon>
        <taxon>Metschnikowia</taxon>
    </lineage>
</organism>
<proteinExistence type="predicted"/>
<dbReference type="AlphaFoldDB" id="A0A4P9ZIA4"/>
<keyword evidence="2" id="KW-1185">Reference proteome</keyword>
<evidence type="ECO:0000313" key="2">
    <source>
        <dbReference type="Proteomes" id="UP000268321"/>
    </source>
</evidence>